<evidence type="ECO:0000313" key="2">
    <source>
        <dbReference type="EMBL" id="NEY70210.1"/>
    </source>
</evidence>
<proteinExistence type="predicted"/>
<keyword evidence="3" id="KW-1185">Reference proteome</keyword>
<reference evidence="2 3" key="1">
    <citation type="submission" date="2020-02" db="EMBL/GenBank/DDBJ databases">
        <title>Bacillus aquiflavi sp. nov., isolated from yellow water of strong flavor Chinese baijiu in Yibin region of China.</title>
        <authorList>
            <person name="Xie J."/>
        </authorList>
    </citation>
    <scope>NUCLEOTIDE SEQUENCE [LARGE SCALE GENOMIC DNA]</scope>
    <source>
        <strain evidence="2 3">SA4</strain>
    </source>
</reference>
<dbReference type="AlphaFoldDB" id="A0A6M0Q429"/>
<sequence>MAGSVLINAVFGFLGFIVVFISAYTNNSFMTSMIRGFVAFVSFFLIAYLFRWMFHFIMRDSKGHTIQKTETSKREVDDDITSQLLQNENIDLEKIKRSIDPLSEEEAIIAARYIKEMLNQKE</sequence>
<keyword evidence="1" id="KW-0812">Transmembrane</keyword>
<gene>
    <name evidence="2" type="ORF">G4D63_00525</name>
</gene>
<dbReference type="Proteomes" id="UP000481043">
    <property type="component" value="Unassembled WGS sequence"/>
</dbReference>
<comment type="caution">
    <text evidence="2">The sequence shown here is derived from an EMBL/GenBank/DDBJ whole genome shotgun (WGS) entry which is preliminary data.</text>
</comment>
<evidence type="ECO:0000256" key="1">
    <source>
        <dbReference type="SAM" id="Phobius"/>
    </source>
</evidence>
<feature type="transmembrane region" description="Helical" evidence="1">
    <location>
        <begin position="37"/>
        <end position="58"/>
    </location>
</feature>
<evidence type="ECO:0000313" key="3">
    <source>
        <dbReference type="Proteomes" id="UP000481043"/>
    </source>
</evidence>
<feature type="transmembrane region" description="Helical" evidence="1">
    <location>
        <begin position="6"/>
        <end position="25"/>
    </location>
</feature>
<keyword evidence="1" id="KW-1133">Transmembrane helix</keyword>
<accession>A0A6M0Q429</accession>
<protein>
    <submittedName>
        <fullName evidence="2">Uncharacterized protein</fullName>
    </submittedName>
</protein>
<dbReference type="RefSeq" id="WP_163176628.1">
    <property type="nucleotide sequence ID" value="NZ_JAAIWM010000001.1"/>
</dbReference>
<organism evidence="2 3">
    <name type="scientific">Bacillus mesophilus</name>
    <dbReference type="NCBI Taxonomy" id="1808955"/>
    <lineage>
        <taxon>Bacteria</taxon>
        <taxon>Bacillati</taxon>
        <taxon>Bacillota</taxon>
        <taxon>Bacilli</taxon>
        <taxon>Bacillales</taxon>
        <taxon>Bacillaceae</taxon>
        <taxon>Bacillus</taxon>
    </lineage>
</organism>
<dbReference type="EMBL" id="JAAIWM010000001">
    <property type="protein sequence ID" value="NEY70210.1"/>
    <property type="molecule type" value="Genomic_DNA"/>
</dbReference>
<name>A0A6M0Q429_9BACI</name>
<keyword evidence="1" id="KW-0472">Membrane</keyword>